<accession>A0A1L7XM31</accession>
<keyword evidence="1" id="KW-0812">Transmembrane</keyword>
<dbReference type="AlphaFoldDB" id="A0A1L7XM31"/>
<evidence type="ECO:0000313" key="2">
    <source>
        <dbReference type="EMBL" id="CZR66089.1"/>
    </source>
</evidence>
<sequence>MATTVRPFPLEIVTEHQLRSLCKALWSWPDCEGCCDDKPCASKDCPFKRTKRLGRFFEYYKDVIATHEPDAKTGEGIGALTCHEDLFKIIVLLKTFPELTRAQIRSQIFKNRKAADEEGAIDIAVKIMVMVNCSADLQSTSSLQDRVGWPNDICFSQFVSSLFPIPTDNPRVNEDDEEKDLEKGVDIKGALLAKKLRKHAGLIFQPTDDLRCHLRLNKKNGILEVYHHTSFLKEHLRLTKDEPRNSSLEESLRLGALPRQVALEILDSIQKILFPRTDKKSSKILDSLTATQGFDPDCCRFESANIRTANEKDIQYNYFGARLAELYNELENPTPRGMERWFQRKSGARYMMMATLVGVLIAIILGMASLAISGYQAWLGYQQWQHPITPPSSG</sequence>
<gene>
    <name evidence="2" type="ORF">PAC_15990</name>
</gene>
<dbReference type="STRING" id="576137.A0A1L7XM31"/>
<organism evidence="2 3">
    <name type="scientific">Phialocephala subalpina</name>
    <dbReference type="NCBI Taxonomy" id="576137"/>
    <lineage>
        <taxon>Eukaryota</taxon>
        <taxon>Fungi</taxon>
        <taxon>Dikarya</taxon>
        <taxon>Ascomycota</taxon>
        <taxon>Pezizomycotina</taxon>
        <taxon>Leotiomycetes</taxon>
        <taxon>Helotiales</taxon>
        <taxon>Mollisiaceae</taxon>
        <taxon>Phialocephala</taxon>
        <taxon>Phialocephala fortinii species complex</taxon>
    </lineage>
</organism>
<evidence type="ECO:0000313" key="3">
    <source>
        <dbReference type="Proteomes" id="UP000184330"/>
    </source>
</evidence>
<keyword evidence="1" id="KW-1133">Transmembrane helix</keyword>
<keyword evidence="3" id="KW-1185">Reference proteome</keyword>
<dbReference type="EMBL" id="FJOG01000034">
    <property type="protein sequence ID" value="CZR66089.1"/>
    <property type="molecule type" value="Genomic_DNA"/>
</dbReference>
<dbReference type="OrthoDB" id="5428890at2759"/>
<feature type="transmembrane region" description="Helical" evidence="1">
    <location>
        <begin position="350"/>
        <end position="372"/>
    </location>
</feature>
<proteinExistence type="predicted"/>
<reference evidence="2 3" key="1">
    <citation type="submission" date="2016-03" db="EMBL/GenBank/DDBJ databases">
        <authorList>
            <person name="Ploux O."/>
        </authorList>
    </citation>
    <scope>NUCLEOTIDE SEQUENCE [LARGE SCALE GENOMIC DNA]</scope>
    <source>
        <strain evidence="2 3">UAMH 11012</strain>
    </source>
</reference>
<dbReference type="Proteomes" id="UP000184330">
    <property type="component" value="Unassembled WGS sequence"/>
</dbReference>
<name>A0A1L7XM31_9HELO</name>
<protein>
    <submittedName>
        <fullName evidence="2">Uncharacterized protein</fullName>
    </submittedName>
</protein>
<keyword evidence="1" id="KW-0472">Membrane</keyword>
<evidence type="ECO:0000256" key="1">
    <source>
        <dbReference type="SAM" id="Phobius"/>
    </source>
</evidence>